<evidence type="ECO:0000256" key="6">
    <source>
        <dbReference type="ARBA" id="ARBA00022898"/>
    </source>
</evidence>
<dbReference type="InterPro" id="IPR000796">
    <property type="entry name" value="Asp_trans"/>
</dbReference>
<dbReference type="PRINTS" id="PR00799">
    <property type="entry name" value="TRANSAMINASE"/>
</dbReference>
<dbReference type="InterPro" id="IPR015422">
    <property type="entry name" value="PyrdxlP-dep_Trfase_small"/>
</dbReference>
<gene>
    <name evidence="8" type="ORF">G5B40_13140</name>
</gene>
<proteinExistence type="inferred from homology"/>
<dbReference type="GO" id="GO:0042802">
    <property type="term" value="F:identical protein binding"/>
    <property type="evidence" value="ECO:0007669"/>
    <property type="project" value="TreeGrafter"/>
</dbReference>
<dbReference type="SUPFAM" id="SSF53383">
    <property type="entry name" value="PLP-dependent transferases"/>
    <property type="match status" value="1"/>
</dbReference>
<comment type="similarity">
    <text evidence="2">Belongs to the class-I pyridoxal-phosphate-dependent aminotransferase family.</text>
</comment>
<dbReference type="Gene3D" id="3.40.640.10">
    <property type="entry name" value="Type I PLP-dependent aspartate aminotransferase-like (Major domain)"/>
    <property type="match status" value="1"/>
</dbReference>
<name>A0A7L5C1G5_9RHOB</name>
<evidence type="ECO:0000256" key="1">
    <source>
        <dbReference type="ARBA" id="ARBA00001933"/>
    </source>
</evidence>
<evidence type="ECO:0000259" key="7">
    <source>
        <dbReference type="Pfam" id="PF00155"/>
    </source>
</evidence>
<protein>
    <submittedName>
        <fullName evidence="8">Aspartate/tyrosine/aromatic aminotransferase</fullName>
    </submittedName>
</protein>
<dbReference type="GO" id="GO:0030170">
    <property type="term" value="F:pyridoxal phosphate binding"/>
    <property type="evidence" value="ECO:0007669"/>
    <property type="project" value="InterPro"/>
</dbReference>
<dbReference type="InterPro" id="IPR015421">
    <property type="entry name" value="PyrdxlP-dep_Trfase_major"/>
</dbReference>
<dbReference type="EMBL" id="CP049056">
    <property type="protein sequence ID" value="QIE56326.1"/>
    <property type="molecule type" value="Genomic_DNA"/>
</dbReference>
<keyword evidence="9" id="KW-1185">Reference proteome</keyword>
<sequence>MFANLQPSPADPILQLAADFRADPRERKIDLGVGVYRNDAGLTVIPKAVKRAEARLLETQETKTYLGLLGDVAFSAAMIDLVLGDAAPVERLASIQTPGGSGALWMLMSLAASAAPGATIWLSSPTWPNHRAIAEGVGLKTRDYAYFDTSTGAVDFERMAADLKAAKSGDMVLIHGCCHNPTGANFSAAEWAALTEMALAQGFTPLVDIAYQGFGDGLAEDTSGLRHMAARAPEMLIAASCSKNFALYRERTGCAVVLAETPAAARAVEANLKTLMRISISMPPDHGAAVVRTILADPALRAEWESEIAAMRGRMLTLRAALAESLRARTNSDRFDFIARHRGMFSLVDATPAQVKALREDHGVYIIGDGRMNVAGLNESRIDEVADAFAAVGL</sequence>
<dbReference type="PANTHER" id="PTHR11879:SF22">
    <property type="entry name" value="ASPARTATE AMINOTRANSFERASE, MITOCHONDRIAL"/>
    <property type="match status" value="1"/>
</dbReference>
<evidence type="ECO:0000256" key="2">
    <source>
        <dbReference type="ARBA" id="ARBA00007441"/>
    </source>
</evidence>
<dbReference type="GO" id="GO:0005829">
    <property type="term" value="C:cytosol"/>
    <property type="evidence" value="ECO:0007669"/>
    <property type="project" value="TreeGrafter"/>
</dbReference>
<comment type="cofactor">
    <cofactor evidence="1">
        <name>pyridoxal 5'-phosphate</name>
        <dbReference type="ChEBI" id="CHEBI:597326"/>
    </cofactor>
</comment>
<evidence type="ECO:0000313" key="8">
    <source>
        <dbReference type="EMBL" id="QIE56326.1"/>
    </source>
</evidence>
<accession>A0A7L5C1G5</accession>
<dbReference type="Gene3D" id="3.90.1150.10">
    <property type="entry name" value="Aspartate Aminotransferase, domain 1"/>
    <property type="match status" value="1"/>
</dbReference>
<dbReference type="GO" id="GO:0004838">
    <property type="term" value="F:L-tyrosine-2-oxoglutarate transaminase activity"/>
    <property type="evidence" value="ECO:0007669"/>
    <property type="project" value="TreeGrafter"/>
</dbReference>
<evidence type="ECO:0000256" key="4">
    <source>
        <dbReference type="ARBA" id="ARBA00022576"/>
    </source>
</evidence>
<dbReference type="GO" id="GO:0033585">
    <property type="term" value="P:L-phenylalanine biosynthetic process from chorismate via phenylpyruvate"/>
    <property type="evidence" value="ECO:0007669"/>
    <property type="project" value="TreeGrafter"/>
</dbReference>
<organism evidence="8 9">
    <name type="scientific">Pikeienuella piscinae</name>
    <dbReference type="NCBI Taxonomy" id="2748098"/>
    <lineage>
        <taxon>Bacteria</taxon>
        <taxon>Pseudomonadati</taxon>
        <taxon>Pseudomonadota</taxon>
        <taxon>Alphaproteobacteria</taxon>
        <taxon>Rhodobacterales</taxon>
        <taxon>Paracoccaceae</taxon>
        <taxon>Pikeienuella</taxon>
    </lineage>
</organism>
<evidence type="ECO:0000256" key="5">
    <source>
        <dbReference type="ARBA" id="ARBA00022679"/>
    </source>
</evidence>
<dbReference type="KEGG" id="hdh:G5B40_13140"/>
<dbReference type="GO" id="GO:0004069">
    <property type="term" value="F:L-aspartate:2-oxoglutarate aminotransferase activity"/>
    <property type="evidence" value="ECO:0007669"/>
    <property type="project" value="TreeGrafter"/>
</dbReference>
<reference evidence="8 9" key="1">
    <citation type="submission" date="2020-02" db="EMBL/GenBank/DDBJ databases">
        <title>complete genome sequence of Rhodobacteraceae bacterium.</title>
        <authorList>
            <person name="Park J."/>
            <person name="Kim Y.-S."/>
            <person name="Kim K.-H."/>
        </authorList>
    </citation>
    <scope>NUCLEOTIDE SEQUENCE [LARGE SCALE GENOMIC DNA]</scope>
    <source>
        <strain evidence="8 9">RR4-56</strain>
    </source>
</reference>
<dbReference type="RefSeq" id="WP_165099417.1">
    <property type="nucleotide sequence ID" value="NZ_CP049056.1"/>
</dbReference>
<dbReference type="NCBIfam" id="NF006719">
    <property type="entry name" value="PRK09257.1"/>
    <property type="match status" value="1"/>
</dbReference>
<comment type="subunit">
    <text evidence="3">Homodimer.</text>
</comment>
<evidence type="ECO:0000313" key="9">
    <source>
        <dbReference type="Proteomes" id="UP000503336"/>
    </source>
</evidence>
<feature type="domain" description="Aminotransferase class I/classII large" evidence="7">
    <location>
        <begin position="27"/>
        <end position="389"/>
    </location>
</feature>
<dbReference type="Pfam" id="PF00155">
    <property type="entry name" value="Aminotran_1_2"/>
    <property type="match status" value="1"/>
</dbReference>
<dbReference type="PANTHER" id="PTHR11879">
    <property type="entry name" value="ASPARTATE AMINOTRANSFERASE"/>
    <property type="match status" value="1"/>
</dbReference>
<keyword evidence="6" id="KW-0663">Pyridoxal phosphate</keyword>
<dbReference type="InterPro" id="IPR015424">
    <property type="entry name" value="PyrdxlP-dep_Trfase"/>
</dbReference>
<keyword evidence="4 8" id="KW-0032">Aminotransferase</keyword>
<dbReference type="Proteomes" id="UP000503336">
    <property type="component" value="Chromosome"/>
</dbReference>
<dbReference type="AlphaFoldDB" id="A0A7L5C1G5"/>
<keyword evidence="5 8" id="KW-0808">Transferase</keyword>
<dbReference type="CDD" id="cd00609">
    <property type="entry name" value="AAT_like"/>
    <property type="match status" value="1"/>
</dbReference>
<dbReference type="InterPro" id="IPR004839">
    <property type="entry name" value="Aminotransferase_I/II_large"/>
</dbReference>
<evidence type="ECO:0000256" key="3">
    <source>
        <dbReference type="ARBA" id="ARBA00011738"/>
    </source>
</evidence>